<sequence length="53" mass="5746">MGQTLEPKPLQPTVERNALHCQPLTGKKAIERFPSAAFQGVKSMRLAHEASSG</sequence>
<evidence type="ECO:0000313" key="1">
    <source>
        <dbReference type="EMBL" id="TWU44103.1"/>
    </source>
</evidence>
<proteinExistence type="predicted"/>
<name>A0A5C6E371_9BACT</name>
<protein>
    <submittedName>
        <fullName evidence="1">Uncharacterized protein</fullName>
    </submittedName>
</protein>
<organism evidence="1 2">
    <name type="scientific">Novipirellula aureliae</name>
    <dbReference type="NCBI Taxonomy" id="2527966"/>
    <lineage>
        <taxon>Bacteria</taxon>
        <taxon>Pseudomonadati</taxon>
        <taxon>Planctomycetota</taxon>
        <taxon>Planctomycetia</taxon>
        <taxon>Pirellulales</taxon>
        <taxon>Pirellulaceae</taxon>
        <taxon>Novipirellula</taxon>
    </lineage>
</organism>
<dbReference type="AlphaFoldDB" id="A0A5C6E371"/>
<comment type="caution">
    <text evidence="1">The sequence shown here is derived from an EMBL/GenBank/DDBJ whole genome shotgun (WGS) entry which is preliminary data.</text>
</comment>
<dbReference type="Proteomes" id="UP000315471">
    <property type="component" value="Unassembled WGS sequence"/>
</dbReference>
<dbReference type="EMBL" id="SJPY01000002">
    <property type="protein sequence ID" value="TWU44103.1"/>
    <property type="molecule type" value="Genomic_DNA"/>
</dbReference>
<reference evidence="1 2" key="1">
    <citation type="submission" date="2019-02" db="EMBL/GenBank/DDBJ databases">
        <title>Deep-cultivation of Planctomycetes and their phenomic and genomic characterization uncovers novel biology.</title>
        <authorList>
            <person name="Wiegand S."/>
            <person name="Jogler M."/>
            <person name="Boedeker C."/>
            <person name="Pinto D."/>
            <person name="Vollmers J."/>
            <person name="Rivas-Marin E."/>
            <person name="Kohn T."/>
            <person name="Peeters S.H."/>
            <person name="Heuer A."/>
            <person name="Rast P."/>
            <person name="Oberbeckmann S."/>
            <person name="Bunk B."/>
            <person name="Jeske O."/>
            <person name="Meyerdierks A."/>
            <person name="Storesund J.E."/>
            <person name="Kallscheuer N."/>
            <person name="Luecker S."/>
            <person name="Lage O.M."/>
            <person name="Pohl T."/>
            <person name="Merkel B.J."/>
            <person name="Hornburger P."/>
            <person name="Mueller R.-W."/>
            <person name="Bruemmer F."/>
            <person name="Labrenz M."/>
            <person name="Spormann A.M."/>
            <person name="Op Den Camp H."/>
            <person name="Overmann J."/>
            <person name="Amann R."/>
            <person name="Jetten M.S.M."/>
            <person name="Mascher T."/>
            <person name="Medema M.H."/>
            <person name="Devos D.P."/>
            <person name="Kaster A.-K."/>
            <person name="Ovreas L."/>
            <person name="Rohde M."/>
            <person name="Galperin M.Y."/>
            <person name="Jogler C."/>
        </authorList>
    </citation>
    <scope>NUCLEOTIDE SEQUENCE [LARGE SCALE GENOMIC DNA]</scope>
    <source>
        <strain evidence="1 2">Q31b</strain>
    </source>
</reference>
<evidence type="ECO:0000313" key="2">
    <source>
        <dbReference type="Proteomes" id="UP000315471"/>
    </source>
</evidence>
<keyword evidence="2" id="KW-1185">Reference proteome</keyword>
<gene>
    <name evidence="1" type="ORF">Q31b_16380</name>
</gene>
<accession>A0A5C6E371</accession>